<dbReference type="EMBL" id="SRMA01025887">
    <property type="protein sequence ID" value="TRY89966.1"/>
    <property type="molecule type" value="Genomic_DNA"/>
</dbReference>
<dbReference type="STRING" id="623744.A0A553QJ58"/>
<evidence type="ECO:0000313" key="4">
    <source>
        <dbReference type="Proteomes" id="UP000316079"/>
    </source>
</evidence>
<feature type="compositionally biased region" description="Low complexity" evidence="1">
    <location>
        <begin position="346"/>
        <end position="361"/>
    </location>
</feature>
<feature type="compositionally biased region" description="Pro residues" evidence="1">
    <location>
        <begin position="334"/>
        <end position="345"/>
    </location>
</feature>
<organism evidence="3 4">
    <name type="scientific">Danionella cerebrum</name>
    <dbReference type="NCBI Taxonomy" id="2873325"/>
    <lineage>
        <taxon>Eukaryota</taxon>
        <taxon>Metazoa</taxon>
        <taxon>Chordata</taxon>
        <taxon>Craniata</taxon>
        <taxon>Vertebrata</taxon>
        <taxon>Euteleostomi</taxon>
        <taxon>Actinopterygii</taxon>
        <taxon>Neopterygii</taxon>
        <taxon>Teleostei</taxon>
        <taxon>Ostariophysi</taxon>
        <taxon>Cypriniformes</taxon>
        <taxon>Danionidae</taxon>
        <taxon>Danioninae</taxon>
        <taxon>Danionella</taxon>
    </lineage>
</organism>
<dbReference type="InterPro" id="IPR036179">
    <property type="entry name" value="Ig-like_dom_sf"/>
</dbReference>
<dbReference type="SUPFAM" id="SSF48726">
    <property type="entry name" value="Immunoglobulin"/>
    <property type="match status" value="1"/>
</dbReference>
<gene>
    <name evidence="3" type="ORF">DNTS_001688</name>
</gene>
<keyword evidence="2" id="KW-0732">Signal</keyword>
<reference evidence="3 4" key="1">
    <citation type="journal article" date="2019" name="Sci. Data">
        <title>Hybrid genome assembly and annotation of Danionella translucida.</title>
        <authorList>
            <person name="Kadobianskyi M."/>
            <person name="Schulze L."/>
            <person name="Schuelke M."/>
            <person name="Judkewitz B."/>
        </authorList>
    </citation>
    <scope>NUCLEOTIDE SEQUENCE [LARGE SCALE GENOMIC DNA]</scope>
    <source>
        <strain evidence="3 4">Bolton</strain>
    </source>
</reference>
<evidence type="ECO:0008006" key="5">
    <source>
        <dbReference type="Google" id="ProtNLM"/>
    </source>
</evidence>
<feature type="chain" id="PRO_5021859117" description="Immunoglobulin subtype domain-containing protein" evidence="2">
    <location>
        <begin position="23"/>
        <end position="457"/>
    </location>
</feature>
<feature type="region of interest" description="Disordered" evidence="1">
    <location>
        <begin position="288"/>
        <end position="427"/>
    </location>
</feature>
<dbReference type="Proteomes" id="UP000316079">
    <property type="component" value="Unassembled WGS sequence"/>
</dbReference>
<protein>
    <recommendedName>
        <fullName evidence="5">Immunoglobulin subtype domain-containing protein</fullName>
    </recommendedName>
</protein>
<evidence type="ECO:0000313" key="3">
    <source>
        <dbReference type="EMBL" id="TRY89966.1"/>
    </source>
</evidence>
<comment type="caution">
    <text evidence="3">The sequence shown here is derived from an EMBL/GenBank/DDBJ whole genome shotgun (WGS) entry which is preliminary data.</text>
</comment>
<evidence type="ECO:0000256" key="2">
    <source>
        <dbReference type="SAM" id="SignalP"/>
    </source>
</evidence>
<feature type="compositionally biased region" description="Pro residues" evidence="1">
    <location>
        <begin position="362"/>
        <end position="387"/>
    </location>
</feature>
<proteinExistence type="predicted"/>
<name>A0A553QJ58_9TELE</name>
<evidence type="ECO:0000256" key="1">
    <source>
        <dbReference type="SAM" id="MobiDB-lite"/>
    </source>
</evidence>
<feature type="compositionally biased region" description="Polar residues" evidence="1">
    <location>
        <begin position="392"/>
        <end position="406"/>
    </location>
</feature>
<accession>A0A553QJ58</accession>
<dbReference type="OrthoDB" id="8781657at2759"/>
<sequence length="457" mass="49384">MLLRVWPVLSAVLFGVLGSAIAAIPKRITHGHMLTLDLPERTEKLQFVSADESDQYTIWEHKALSLWPSKPSKGQVTSANDGWTFRLKQVTFEDAGTYILRNHFGSTVSSYTVTVLPNKEVIERIAGETLYISLAGLKQTDATLSFYGNYSKITLVEDGVPVGNSHPDYISRLKVNRDWIQILHVNVSDLGRYVLTDQKGRYVSNSTMILVDQHSYSSNTGLIGLLALGLPCGICFCCRKRICKGCQKKKSYSTPVQTPDSNPIPMTAPCSVPVTDPGAPGQGYVAGYPANPDLGPIHHPPPQWSGQPAVPPNDGYQPGMNPPNPVYAPESAPGGPPLQPPPWNAAPPQYNPSGPVGYYPGNVPPNPVYPPEAGPPQPPQWNPPPTQYNPSAAVNYTPTVNSTPGQNDMPPTAPLLAPQPQSHQSYMGGVSMDVLNSTDSSIQFDINKGKSSGNNFL</sequence>
<feature type="signal peptide" evidence="2">
    <location>
        <begin position="1"/>
        <end position="22"/>
    </location>
</feature>
<dbReference type="AlphaFoldDB" id="A0A553QJ58"/>
<keyword evidence="4" id="KW-1185">Reference proteome</keyword>